<proteinExistence type="predicted"/>
<dbReference type="AlphaFoldDB" id="C4JPU2"/>
<gene>
    <name evidence="2" type="ORF">UREG_04585</name>
</gene>
<evidence type="ECO:0000313" key="2">
    <source>
        <dbReference type="EMBL" id="EEP79739.1"/>
    </source>
</evidence>
<dbReference type="RefSeq" id="XP_002545068.1">
    <property type="nucleotide sequence ID" value="XM_002545022.1"/>
</dbReference>
<organism evidence="2 3">
    <name type="scientific">Uncinocarpus reesii (strain UAMH 1704)</name>
    <dbReference type="NCBI Taxonomy" id="336963"/>
    <lineage>
        <taxon>Eukaryota</taxon>
        <taxon>Fungi</taxon>
        <taxon>Dikarya</taxon>
        <taxon>Ascomycota</taxon>
        <taxon>Pezizomycotina</taxon>
        <taxon>Eurotiomycetes</taxon>
        <taxon>Eurotiomycetidae</taxon>
        <taxon>Onygenales</taxon>
        <taxon>Onygenaceae</taxon>
        <taxon>Uncinocarpus</taxon>
    </lineage>
</organism>
<dbReference type="OMA" id="ADPMDPL"/>
<dbReference type="GeneID" id="8440783"/>
<reference evidence="3" key="1">
    <citation type="journal article" date="2009" name="Genome Res.">
        <title>Comparative genomic analyses of the human fungal pathogens Coccidioides and their relatives.</title>
        <authorList>
            <person name="Sharpton T.J."/>
            <person name="Stajich J.E."/>
            <person name="Rounsley S.D."/>
            <person name="Gardner M.J."/>
            <person name="Wortman J.R."/>
            <person name="Jordar V.S."/>
            <person name="Maiti R."/>
            <person name="Kodira C.D."/>
            <person name="Neafsey D.E."/>
            <person name="Zeng Q."/>
            <person name="Hung C.-Y."/>
            <person name="McMahan C."/>
            <person name="Muszewska A."/>
            <person name="Grynberg M."/>
            <person name="Mandel M.A."/>
            <person name="Kellner E.M."/>
            <person name="Barker B.M."/>
            <person name="Galgiani J.N."/>
            <person name="Orbach M.J."/>
            <person name="Kirkland T.N."/>
            <person name="Cole G.T."/>
            <person name="Henn M.R."/>
            <person name="Birren B.W."/>
            <person name="Taylor J.W."/>
        </authorList>
    </citation>
    <scope>NUCLEOTIDE SEQUENCE [LARGE SCALE GENOMIC DNA]</scope>
    <source>
        <strain evidence="3">UAMH 1704</strain>
    </source>
</reference>
<sequence length="416" mass="46392">MTESTTLKSSRRKRPSFSPVKPRVAALDFHEFSLLDEQGSTPSLGDECHRLLFQYLQDNYGVEDMWVMPPCIILRCPKRPDPSEKPFAIAGCLAFWLGMEDDIPSIRPGFSGGETETSEWLKIDQNLASDLKPFKLLQPETLSALLVQYFPTAQAISFIADTVIVEYAETDDDSWNEKLKSLPSDFMNTSVQLHFTNGLLANAEWKGKITSKPAVLKDMVSDDFDYVAEMGGFYPGAMLCSNNDDAITAGILVEKGGEVRLTVAFQCWEEEYRNHPDQKLYCVGVRVLGPKRSNDFLRDHQASPPDGQNVIMGQGIYATNDPVIVGSPQLRAGICGSVLVRLRRAGENQTCVESGEICGIMHWAELAMKYSTEAKFLCFADPMDPLIDDGWNCVIPPPKREEMEEENGPSKKKQAQ</sequence>
<protein>
    <submittedName>
        <fullName evidence="2">Uncharacterized protein</fullName>
    </submittedName>
</protein>
<evidence type="ECO:0000256" key="1">
    <source>
        <dbReference type="SAM" id="MobiDB-lite"/>
    </source>
</evidence>
<dbReference type="Proteomes" id="UP000002058">
    <property type="component" value="Unassembled WGS sequence"/>
</dbReference>
<evidence type="ECO:0000313" key="3">
    <source>
        <dbReference type="Proteomes" id="UP000002058"/>
    </source>
</evidence>
<dbReference type="OrthoDB" id="5305386at2759"/>
<accession>C4JPU2</accession>
<keyword evidence="3" id="KW-1185">Reference proteome</keyword>
<dbReference type="HOGENOM" id="CLU_533276_0_0_1"/>
<dbReference type="KEGG" id="ure:UREG_04585"/>
<feature type="region of interest" description="Disordered" evidence="1">
    <location>
        <begin position="397"/>
        <end position="416"/>
    </location>
</feature>
<dbReference type="eggNOG" id="ENOG502SYQQ">
    <property type="taxonomic scope" value="Eukaryota"/>
</dbReference>
<dbReference type="VEuPathDB" id="FungiDB:UREG_04585"/>
<dbReference type="InParanoid" id="C4JPU2"/>
<name>C4JPU2_UNCRE</name>
<dbReference type="EMBL" id="CH476616">
    <property type="protein sequence ID" value="EEP79739.1"/>
    <property type="molecule type" value="Genomic_DNA"/>
</dbReference>